<organism evidence="2 3">
    <name type="scientific">Flaviaesturariibacter amylovorans</name>
    <dbReference type="NCBI Taxonomy" id="1084520"/>
    <lineage>
        <taxon>Bacteria</taxon>
        <taxon>Pseudomonadati</taxon>
        <taxon>Bacteroidota</taxon>
        <taxon>Chitinophagia</taxon>
        <taxon>Chitinophagales</taxon>
        <taxon>Chitinophagaceae</taxon>
        <taxon>Flaviaestuariibacter</taxon>
    </lineage>
</organism>
<dbReference type="RefSeq" id="WP_345253776.1">
    <property type="nucleotide sequence ID" value="NZ_BAABGY010000003.1"/>
</dbReference>
<feature type="domain" description="DUF155" evidence="1">
    <location>
        <begin position="45"/>
        <end position="212"/>
    </location>
</feature>
<dbReference type="Proteomes" id="UP001501725">
    <property type="component" value="Unassembled WGS sequence"/>
</dbReference>
<comment type="caution">
    <text evidence="2">The sequence shown here is derived from an EMBL/GenBank/DDBJ whole genome shotgun (WGS) entry which is preliminary data.</text>
</comment>
<dbReference type="Pfam" id="PF02582">
    <property type="entry name" value="DUF155"/>
    <property type="match status" value="1"/>
</dbReference>
<proteinExistence type="predicted"/>
<dbReference type="PANTHER" id="PTHR16255:SF6">
    <property type="entry name" value="PROTEIN RETARDED ROOT GROWTH-LIKE"/>
    <property type="match status" value="1"/>
</dbReference>
<name>A0ABP8GED3_9BACT</name>
<evidence type="ECO:0000259" key="1">
    <source>
        <dbReference type="Pfam" id="PF02582"/>
    </source>
</evidence>
<keyword evidence="3" id="KW-1185">Reference proteome</keyword>
<dbReference type="PANTHER" id="PTHR16255">
    <property type="entry name" value="REQUIRED FOR MEIOTIC NUCLEAR DIVISION PROTEIN 1 HOMOLOG"/>
    <property type="match status" value="1"/>
</dbReference>
<gene>
    <name evidence="2" type="ORF">GCM10023184_09340</name>
</gene>
<dbReference type="EMBL" id="BAABGY010000003">
    <property type="protein sequence ID" value="GAA4322815.1"/>
    <property type="molecule type" value="Genomic_DNA"/>
</dbReference>
<reference evidence="3" key="1">
    <citation type="journal article" date="2019" name="Int. J. Syst. Evol. Microbiol.">
        <title>The Global Catalogue of Microorganisms (GCM) 10K type strain sequencing project: providing services to taxonomists for standard genome sequencing and annotation.</title>
        <authorList>
            <consortium name="The Broad Institute Genomics Platform"/>
            <consortium name="The Broad Institute Genome Sequencing Center for Infectious Disease"/>
            <person name="Wu L."/>
            <person name="Ma J."/>
        </authorList>
    </citation>
    <scope>NUCLEOTIDE SEQUENCE [LARGE SCALE GENOMIC DNA]</scope>
    <source>
        <strain evidence="3">JCM 17919</strain>
    </source>
</reference>
<dbReference type="InterPro" id="IPR051624">
    <property type="entry name" value="RMD1/Sad1-interacting"/>
</dbReference>
<accession>A0ABP8GED3</accession>
<sequence length="261" mass="30374">MIMQVQAYQVADSIDIKGFRTVFKAELYHSDADELLYRMADHQLLYVFKYGVVCLLNYDPVTAASVLQIIRPHSRNPHEEPMVEDFIIETDAPENKISNNKIEVVRTDMDVLRLVMLNVSQSVALDYFEDQASRLLGETNTHTKHLEQKGRLSISGRKLQQFIAHTLMLRNSIVENLYIFDSPPETWEDESLNRVDMGMRRVFDLQERFRNISESLSIVKDNLELFRDILKYKHSNTLEWIVIILIAVEVVNMVLEKLKGD</sequence>
<evidence type="ECO:0000313" key="3">
    <source>
        <dbReference type="Proteomes" id="UP001501725"/>
    </source>
</evidence>
<evidence type="ECO:0000313" key="2">
    <source>
        <dbReference type="EMBL" id="GAA4322815.1"/>
    </source>
</evidence>
<protein>
    <submittedName>
        <fullName evidence="2">RMD1 family protein</fullName>
    </submittedName>
</protein>
<dbReference type="InterPro" id="IPR003734">
    <property type="entry name" value="DUF155"/>
</dbReference>